<proteinExistence type="inferred from homology"/>
<dbReference type="SMART" id="SM00320">
    <property type="entry name" value="WD40"/>
    <property type="match status" value="6"/>
</dbReference>
<gene>
    <name evidence="9" type="ORF">ABVK25_009724</name>
</gene>
<keyword evidence="4" id="KW-0378">Hydrolase</keyword>
<feature type="region of interest" description="Disordered" evidence="5">
    <location>
        <begin position="1478"/>
        <end position="1503"/>
    </location>
</feature>
<protein>
    <recommendedName>
        <fullName evidence="2 4">GPI inositol-deacylase</fullName>
        <ecNumber evidence="4">3.1.-.-</ecNumber>
    </recommendedName>
</protein>
<dbReference type="SUPFAM" id="SSF53474">
    <property type="entry name" value="alpha/beta-Hydrolases"/>
    <property type="match status" value="1"/>
</dbReference>
<organism evidence="9 10">
    <name type="scientific">Lepraria finkii</name>
    <dbReference type="NCBI Taxonomy" id="1340010"/>
    <lineage>
        <taxon>Eukaryota</taxon>
        <taxon>Fungi</taxon>
        <taxon>Dikarya</taxon>
        <taxon>Ascomycota</taxon>
        <taxon>Pezizomycotina</taxon>
        <taxon>Lecanoromycetes</taxon>
        <taxon>OSLEUM clade</taxon>
        <taxon>Lecanoromycetidae</taxon>
        <taxon>Lecanorales</taxon>
        <taxon>Lecanorineae</taxon>
        <taxon>Stereocaulaceae</taxon>
        <taxon>Lepraria</taxon>
    </lineage>
</organism>
<dbReference type="SUPFAM" id="SSF52540">
    <property type="entry name" value="P-loop containing nucleoside triphosphate hydrolases"/>
    <property type="match status" value="1"/>
</dbReference>
<dbReference type="EC" id="3.1.-.-" evidence="4"/>
<dbReference type="EMBL" id="JBHFEH010000054">
    <property type="protein sequence ID" value="KAL2049997.1"/>
    <property type="molecule type" value="Genomic_DNA"/>
</dbReference>
<dbReference type="InterPro" id="IPR027417">
    <property type="entry name" value="P-loop_NTPase"/>
</dbReference>
<dbReference type="Gene3D" id="3.40.50.300">
    <property type="entry name" value="P-loop containing nucleotide triphosphate hydrolases"/>
    <property type="match status" value="1"/>
</dbReference>
<dbReference type="SUPFAM" id="SSF50998">
    <property type="entry name" value="Quinoprotein alcohol dehydrogenase-like"/>
    <property type="match status" value="1"/>
</dbReference>
<dbReference type="InterPro" id="IPR056884">
    <property type="entry name" value="NPHP3-like_N"/>
</dbReference>
<feature type="domain" description="Nephrocystin 3-like N-terminal" evidence="8">
    <location>
        <begin position="422"/>
        <end position="590"/>
    </location>
</feature>
<dbReference type="InterPro" id="IPR011047">
    <property type="entry name" value="Quinoprotein_ADH-like_sf"/>
</dbReference>
<dbReference type="InterPro" id="IPR054471">
    <property type="entry name" value="GPIID_WHD"/>
</dbReference>
<dbReference type="InterPro" id="IPR015943">
    <property type="entry name" value="WD40/YVTN_repeat-like_dom_sf"/>
</dbReference>
<dbReference type="Proteomes" id="UP001590951">
    <property type="component" value="Unassembled WGS sequence"/>
</dbReference>
<evidence type="ECO:0000259" key="8">
    <source>
        <dbReference type="Pfam" id="PF24883"/>
    </source>
</evidence>
<evidence type="ECO:0000256" key="4">
    <source>
        <dbReference type="RuleBase" id="RU365011"/>
    </source>
</evidence>
<evidence type="ECO:0000256" key="2">
    <source>
        <dbReference type="ARBA" id="ARBA00015856"/>
    </source>
</evidence>
<dbReference type="Pfam" id="PF24883">
    <property type="entry name" value="NPHP3_N"/>
    <property type="match status" value="1"/>
</dbReference>
<dbReference type="InterPro" id="IPR029058">
    <property type="entry name" value="AB_hydrolase_fold"/>
</dbReference>
<feature type="compositionally biased region" description="Polar residues" evidence="5">
    <location>
        <begin position="1478"/>
        <end position="1488"/>
    </location>
</feature>
<dbReference type="PANTHER" id="PTHR10039:SF16">
    <property type="entry name" value="GPI INOSITOL-DEACYLASE"/>
    <property type="match status" value="1"/>
</dbReference>
<evidence type="ECO:0000313" key="10">
    <source>
        <dbReference type="Proteomes" id="UP001590951"/>
    </source>
</evidence>
<dbReference type="InterPro" id="IPR012908">
    <property type="entry name" value="PGAP1-ab_dom-like"/>
</dbReference>
<dbReference type="InterPro" id="IPR001680">
    <property type="entry name" value="WD40_rpt"/>
</dbReference>
<comment type="subcellular location">
    <subcellularLocation>
        <location evidence="4">Endoplasmic reticulum membrane</location>
    </subcellularLocation>
</comment>
<comment type="caution">
    <text evidence="9">The sequence shown here is derived from an EMBL/GenBank/DDBJ whole genome shotgun (WGS) entry which is preliminary data.</text>
</comment>
<dbReference type="PANTHER" id="PTHR10039">
    <property type="entry name" value="AMELOGENIN"/>
    <property type="match status" value="1"/>
</dbReference>
<keyword evidence="4" id="KW-0472">Membrane</keyword>
<dbReference type="Gene3D" id="2.130.10.10">
    <property type="entry name" value="YVTN repeat-like/Quinoprotein amine dehydrogenase"/>
    <property type="match status" value="2"/>
</dbReference>
<evidence type="ECO:0000256" key="3">
    <source>
        <dbReference type="ARBA" id="ARBA00022737"/>
    </source>
</evidence>
<dbReference type="Pfam" id="PF07819">
    <property type="entry name" value="PGAP1"/>
    <property type="match status" value="1"/>
</dbReference>
<evidence type="ECO:0000313" key="9">
    <source>
        <dbReference type="EMBL" id="KAL2049997.1"/>
    </source>
</evidence>
<keyword evidence="10" id="KW-1185">Reference proteome</keyword>
<evidence type="ECO:0000256" key="5">
    <source>
        <dbReference type="SAM" id="MobiDB-lite"/>
    </source>
</evidence>
<keyword evidence="4" id="KW-0813">Transport</keyword>
<comment type="function">
    <text evidence="1 4">Involved in inositol deacylation of GPI-anchored proteins which plays important roles in the quality control and ER-associated degradation of GPI-anchored proteins.</text>
</comment>
<keyword evidence="4" id="KW-0256">Endoplasmic reticulum</keyword>
<sequence length="1651" mass="185579">MKGDHKTNTRRGFLQGLHGFRPLHASTASHMFTLQHCSAAEDPVSNEPLNELPIVNVDSISTIGSQPIESVRRAPLYTRHRRDVNGKVSNSGGTLPAAESLRDQLPDPLGLHLVYDHPEPSGDIVFVHGLGGTAKKTWSWNKEEDLFWPGWLADEDGLSSYRIFTFGYNSNFKGAGTNLNINDFAKDLLFQMLTFSVGLGNDSVPIGHQPIFFVAHSMGGLVVKKAYVLGKQDAQYTEVISKTRGIIFLATPHRGSQYAKILNNILSTAPLGAPPKGYVADLHTQSRFLEDVNEQFRIACGNLQLASFFETMKTNVGVSKILVVEKESGVLGYPQEMSNPLNANHHTVCKYRNREDGNYISVRNILRLWTSRLVQLPATSASIQTQRLTGKIDWIKTIEVISGIRETAEEELKTHRSKTLDGTCEWIALKETFVEWVETLDTPQKPRVFWLVGLPAMGKTMLASHVVDYLSVRGVGGDCQYHYFSSGNQNKRTIAYCLRSIISQLAHTNEDFREKLITFHEENGVSLDSQEQNFGFIWEKIFEGIIFKMVTQPLFWILDAVDEANDPSTLVTSIMKIQSHTPIKVFFTSRPMKIPSASKTFGSPITTFLLTEKDTIDDIRAYAHDVVDEFLPDDAQEVRGIIIDEILAKAAGSFLWVRLALETLHDHWHTQDDISKALNEWPWEPEFTGFVRLQDTIVQLCGNFISVDNGKLSLIHDTARHFLLNDRPDATAFIDPEDGHKHIATVCIDYLSDDKWKGTFKTLENSPTTENTISLKTDRMLLAEAQHPFLNYAICFWAFHVSKSSPESDHLSLVLKEFLAKYCLSWIQAVALLTDFRFVTRSAQSLITYTRRMPPRRRGHIPGSLSGPLLPPNDDAKTIQSWAVDFVRLVRKFGSNLVQSPSAIHRYVAPLCPRTSMIGTFYGSRERSISVTGFPFENWDDCLASVSVGNEDTASTVIATETYFLTLISNGGTLIAWQANTCEEVLRIYHNEYVSSVAVDSSRTLLATAGSESYRIWDITSGKELHCLQKTARNLTEALAFGSTGSELVIGLDDCSVTCYDLESSQTKWRFAVTDHSEFPGCPFVMELSPDLTKLALAWRSKPPIVWDMPEAQSRRPLKCRNWIGTLDLCAPKAMQWQPDGNSILVLSQNTEVVEWHFYDGEQHKFDHIKAHAMTISQDSKLLLTSNIMGNISIWTFPRLEPLYQLDNESGFVKCLAFSPDNRRFYGIIGSICNVWEPDTLLSPYQHRRRDEISSSSDHTATEALLADNKPEVNAIAYSSDDKYFCTGNEAGLVSIHNAHDGRRIRKVSTHNSTSSIILLAWSHSNKYIVSADEASRVVAKRVEAKEAIAWSVFPVFDFYAHAAVQQFLFNATEKLLLISTSLADMVWDLKGQKELCCRQWGPGQGRKWIQHPFQKEMLIWIDPFAVRTFSWKELTEINSSQPSTTGNLADPVGKVDLARSPIADSISTSLTIIGNANSTLSPRTENTPIERPSTAEQHPITESTAVARTDTKGKAVLWIALMDNKQYIVYLCKTSHSSTSLSHGLYLEFLSTSNFQIRQPHSLTSDFDDLAAQIIYLIGVYKDSVVFLDQDYWICTWRIHDGLSDVTRHFFIPKDWLVYSTMHMAALNAQGTFFCPKQGDVAIVRHGMRF</sequence>
<evidence type="ECO:0000259" key="7">
    <source>
        <dbReference type="Pfam" id="PF22939"/>
    </source>
</evidence>
<comment type="similarity">
    <text evidence="4">Belongs to the GPI inositol-deacylase family.</text>
</comment>
<feature type="domain" description="GPI inositol-deacylase winged helix" evidence="7">
    <location>
        <begin position="690"/>
        <end position="730"/>
    </location>
</feature>
<reference evidence="9 10" key="1">
    <citation type="submission" date="2024-09" db="EMBL/GenBank/DDBJ databases">
        <title>Rethinking Asexuality: The Enigmatic Case of Functional Sexual Genes in Lepraria (Stereocaulaceae).</title>
        <authorList>
            <person name="Doellman M."/>
            <person name="Sun Y."/>
            <person name="Barcenas-Pena A."/>
            <person name="Lumbsch H.T."/>
            <person name="Grewe F."/>
        </authorList>
    </citation>
    <scope>NUCLEOTIDE SEQUENCE [LARGE SCALE GENOMIC DNA]</scope>
    <source>
        <strain evidence="9 10">Grewe 0041</strain>
    </source>
</reference>
<feature type="domain" description="GPI inositol-deacylase PGAP1-like alpha/beta" evidence="6">
    <location>
        <begin position="124"/>
        <end position="257"/>
    </location>
</feature>
<dbReference type="Pfam" id="PF22939">
    <property type="entry name" value="WHD_GPIID"/>
    <property type="match status" value="1"/>
</dbReference>
<name>A0ABR4AYI3_9LECA</name>
<evidence type="ECO:0000259" key="6">
    <source>
        <dbReference type="Pfam" id="PF07819"/>
    </source>
</evidence>
<keyword evidence="3" id="KW-0677">Repeat</keyword>
<evidence type="ECO:0000256" key="1">
    <source>
        <dbReference type="ARBA" id="ARBA00003496"/>
    </source>
</evidence>
<accession>A0ABR4AYI3</accession>
<dbReference type="Gene3D" id="3.40.50.1820">
    <property type="entry name" value="alpha/beta hydrolase"/>
    <property type="match status" value="1"/>
</dbReference>
<keyword evidence="4" id="KW-0653">Protein transport</keyword>